<dbReference type="Pfam" id="PF12710">
    <property type="entry name" value="HAD"/>
    <property type="match status" value="1"/>
</dbReference>
<evidence type="ECO:0000256" key="5">
    <source>
        <dbReference type="ARBA" id="ARBA00022723"/>
    </source>
</evidence>
<dbReference type="PANTHER" id="PTHR43344:SF2">
    <property type="entry name" value="PHOSPHOSERINE PHOSPHATASE"/>
    <property type="match status" value="1"/>
</dbReference>
<reference evidence="13" key="1">
    <citation type="journal article" date="2019" name="Int. J. Syst. Evol. Microbiol.">
        <title>The Global Catalogue of Microorganisms (GCM) 10K type strain sequencing project: providing services to taxonomists for standard genome sequencing and annotation.</title>
        <authorList>
            <consortium name="The Broad Institute Genomics Platform"/>
            <consortium name="The Broad Institute Genome Sequencing Center for Infectious Disease"/>
            <person name="Wu L."/>
            <person name="Ma J."/>
        </authorList>
    </citation>
    <scope>NUCLEOTIDE SEQUENCE [LARGE SCALE GENOMIC DNA]</scope>
    <source>
        <strain evidence="13">KCTC 19812</strain>
    </source>
</reference>
<keyword evidence="11" id="KW-0732">Signal</keyword>
<evidence type="ECO:0000256" key="9">
    <source>
        <dbReference type="ARBA" id="ARBA00048138"/>
    </source>
</evidence>
<organism evidence="12 13">
    <name type="scientific">Shivajiella indica</name>
    <dbReference type="NCBI Taxonomy" id="872115"/>
    <lineage>
        <taxon>Bacteria</taxon>
        <taxon>Pseudomonadati</taxon>
        <taxon>Bacteroidota</taxon>
        <taxon>Cytophagia</taxon>
        <taxon>Cytophagales</taxon>
        <taxon>Cyclobacteriaceae</taxon>
        <taxon>Shivajiella</taxon>
    </lineage>
</organism>
<evidence type="ECO:0000256" key="7">
    <source>
        <dbReference type="ARBA" id="ARBA00022842"/>
    </source>
</evidence>
<dbReference type="GO" id="GO:0016787">
    <property type="term" value="F:hydrolase activity"/>
    <property type="evidence" value="ECO:0007669"/>
    <property type="project" value="UniProtKB-KW"/>
</dbReference>
<evidence type="ECO:0000256" key="4">
    <source>
        <dbReference type="ARBA" id="ARBA00022605"/>
    </source>
</evidence>
<gene>
    <name evidence="12" type="ORF">ACFSKV_05665</name>
</gene>
<comment type="pathway">
    <text evidence="2">Amino-acid biosynthesis; L-serine biosynthesis; L-serine from 3-phospho-D-glycerate: step 3/3.</text>
</comment>
<evidence type="ECO:0000256" key="10">
    <source>
        <dbReference type="ARBA" id="ARBA00048523"/>
    </source>
</evidence>
<keyword evidence="4" id="KW-0028">Amino-acid biosynthesis</keyword>
<keyword evidence="8" id="KW-0718">Serine biosynthesis</keyword>
<evidence type="ECO:0000313" key="12">
    <source>
        <dbReference type="EMBL" id="MFD2201042.1"/>
    </source>
</evidence>
<comment type="catalytic activity">
    <reaction evidence="10">
        <text>O-phospho-D-serine + H2O = D-serine + phosphate</text>
        <dbReference type="Rhea" id="RHEA:24873"/>
        <dbReference type="ChEBI" id="CHEBI:15377"/>
        <dbReference type="ChEBI" id="CHEBI:35247"/>
        <dbReference type="ChEBI" id="CHEBI:43474"/>
        <dbReference type="ChEBI" id="CHEBI:58680"/>
        <dbReference type="EC" id="3.1.3.3"/>
    </reaction>
</comment>
<evidence type="ECO:0000256" key="2">
    <source>
        <dbReference type="ARBA" id="ARBA00005135"/>
    </source>
</evidence>
<keyword evidence="13" id="KW-1185">Reference proteome</keyword>
<accession>A0ABW5B589</accession>
<comment type="catalytic activity">
    <reaction evidence="9">
        <text>O-phospho-L-serine + H2O = L-serine + phosphate</text>
        <dbReference type="Rhea" id="RHEA:21208"/>
        <dbReference type="ChEBI" id="CHEBI:15377"/>
        <dbReference type="ChEBI" id="CHEBI:33384"/>
        <dbReference type="ChEBI" id="CHEBI:43474"/>
        <dbReference type="ChEBI" id="CHEBI:57524"/>
        <dbReference type="EC" id="3.1.3.3"/>
    </reaction>
</comment>
<comment type="cofactor">
    <cofactor evidence="1">
        <name>Mg(2+)</name>
        <dbReference type="ChEBI" id="CHEBI:18420"/>
    </cofactor>
</comment>
<protein>
    <recommendedName>
        <fullName evidence="3">phosphoserine phosphatase</fullName>
        <ecNumber evidence="3">3.1.3.3</ecNumber>
    </recommendedName>
</protein>
<dbReference type="RefSeq" id="WP_380800932.1">
    <property type="nucleotide sequence ID" value="NZ_JBHUIV010000010.1"/>
</dbReference>
<keyword evidence="6 12" id="KW-0378">Hydrolase</keyword>
<evidence type="ECO:0000256" key="1">
    <source>
        <dbReference type="ARBA" id="ARBA00001946"/>
    </source>
</evidence>
<dbReference type="InterPro" id="IPR023214">
    <property type="entry name" value="HAD_sf"/>
</dbReference>
<dbReference type="Gene3D" id="3.40.50.1000">
    <property type="entry name" value="HAD superfamily/HAD-like"/>
    <property type="match status" value="1"/>
</dbReference>
<dbReference type="InterPro" id="IPR036412">
    <property type="entry name" value="HAD-like_sf"/>
</dbReference>
<evidence type="ECO:0000256" key="11">
    <source>
        <dbReference type="SAM" id="SignalP"/>
    </source>
</evidence>
<dbReference type="SUPFAM" id="SSF56784">
    <property type="entry name" value="HAD-like"/>
    <property type="match status" value="1"/>
</dbReference>
<dbReference type="CDD" id="cd01427">
    <property type="entry name" value="HAD_like"/>
    <property type="match status" value="1"/>
</dbReference>
<dbReference type="PANTHER" id="PTHR43344">
    <property type="entry name" value="PHOSPHOSERINE PHOSPHATASE"/>
    <property type="match status" value="1"/>
</dbReference>
<dbReference type="InterPro" id="IPR050582">
    <property type="entry name" value="HAD-like_SerB"/>
</dbReference>
<keyword evidence="5" id="KW-0479">Metal-binding</keyword>
<evidence type="ECO:0000256" key="8">
    <source>
        <dbReference type="ARBA" id="ARBA00023299"/>
    </source>
</evidence>
<comment type="caution">
    <text evidence="12">The sequence shown here is derived from an EMBL/GenBank/DDBJ whole genome shotgun (WGS) entry which is preliminary data.</text>
</comment>
<dbReference type="EC" id="3.1.3.3" evidence="3"/>
<feature type="chain" id="PRO_5045340114" description="phosphoserine phosphatase" evidence="11">
    <location>
        <begin position="26"/>
        <end position="344"/>
    </location>
</feature>
<evidence type="ECO:0000256" key="6">
    <source>
        <dbReference type="ARBA" id="ARBA00022801"/>
    </source>
</evidence>
<evidence type="ECO:0000313" key="13">
    <source>
        <dbReference type="Proteomes" id="UP001597414"/>
    </source>
</evidence>
<dbReference type="EMBL" id="JBHUIV010000010">
    <property type="protein sequence ID" value="MFD2201042.1"/>
    <property type="molecule type" value="Genomic_DNA"/>
</dbReference>
<keyword evidence="7" id="KW-0460">Magnesium</keyword>
<sequence>MKNYHINLLAILSLFVFIFSCQFTTNTKDSETIILEYNFLESWNEGATKTSIQDFVKRTTTENSADFIPEKDRIAVFDNDGTLWGEQPYYFQLAYAIDFVKKEAPNHPEWSKDPIFQAAIVGDMKGLMGGGEKGLIELVMKSHAGMTEDQFEAAVRNWLSTSRHPDTGRPYDEMIFQPMLELLDFLRAHDYKVFIVSGGGIDFLRVWAEEAYGIPPYHVVGSSIKATYQELNGKMEIVKIPELNFIDDKSGKPVGIHQHIGKKPIIAVGNSDGDFEMLEYTTQLPGLRLGLLIHHTDSVREYAYDSLSHIGRLRIGLTEGPSRGWVVVDMAKDWNTIYPISKDQ</sequence>
<dbReference type="Proteomes" id="UP001597414">
    <property type="component" value="Unassembled WGS sequence"/>
</dbReference>
<feature type="signal peptide" evidence="11">
    <location>
        <begin position="1"/>
        <end position="25"/>
    </location>
</feature>
<proteinExistence type="predicted"/>
<dbReference type="PROSITE" id="PS51257">
    <property type="entry name" value="PROKAR_LIPOPROTEIN"/>
    <property type="match status" value="1"/>
</dbReference>
<name>A0ABW5B589_9BACT</name>
<evidence type="ECO:0000256" key="3">
    <source>
        <dbReference type="ARBA" id="ARBA00012640"/>
    </source>
</evidence>